<dbReference type="Proteomes" id="UP001189429">
    <property type="component" value="Unassembled WGS sequence"/>
</dbReference>
<gene>
    <name evidence="1" type="ORF">PCOR1329_LOCUS22721</name>
</gene>
<organism evidence="1 2">
    <name type="scientific">Prorocentrum cordatum</name>
    <dbReference type="NCBI Taxonomy" id="2364126"/>
    <lineage>
        <taxon>Eukaryota</taxon>
        <taxon>Sar</taxon>
        <taxon>Alveolata</taxon>
        <taxon>Dinophyceae</taxon>
        <taxon>Prorocentrales</taxon>
        <taxon>Prorocentraceae</taxon>
        <taxon>Prorocentrum</taxon>
    </lineage>
</organism>
<keyword evidence="2" id="KW-1185">Reference proteome</keyword>
<dbReference type="EMBL" id="CAUYUJ010007624">
    <property type="protein sequence ID" value="CAK0821384.1"/>
    <property type="molecule type" value="Genomic_DNA"/>
</dbReference>
<proteinExistence type="predicted"/>
<evidence type="ECO:0000313" key="1">
    <source>
        <dbReference type="EMBL" id="CAK0821384.1"/>
    </source>
</evidence>
<protein>
    <submittedName>
        <fullName evidence="1">Uncharacterized protein</fullName>
    </submittedName>
</protein>
<name>A0ABN9RQQ1_9DINO</name>
<sequence length="138" mass="15363">MMPVSYMHVEAMHVAFLVSMEVLTRLHTTVALPRHPEHENPAPAQWTSSDAWHSRGAASVEGRSAGLHHVPIVYTYTEESSAKGKLMLQASVLSALRHMSDAEKLGPSAPTFARMSCPRRLARARPRFQCGVPRWRPP</sequence>
<evidence type="ECO:0000313" key="2">
    <source>
        <dbReference type="Proteomes" id="UP001189429"/>
    </source>
</evidence>
<reference evidence="1" key="1">
    <citation type="submission" date="2023-10" db="EMBL/GenBank/DDBJ databases">
        <authorList>
            <person name="Chen Y."/>
            <person name="Shah S."/>
            <person name="Dougan E. K."/>
            <person name="Thang M."/>
            <person name="Chan C."/>
        </authorList>
    </citation>
    <scope>NUCLEOTIDE SEQUENCE [LARGE SCALE GENOMIC DNA]</scope>
</reference>
<comment type="caution">
    <text evidence="1">The sequence shown here is derived from an EMBL/GenBank/DDBJ whole genome shotgun (WGS) entry which is preliminary data.</text>
</comment>
<accession>A0ABN9RQQ1</accession>